<feature type="transmembrane region" description="Helical" evidence="1">
    <location>
        <begin position="107"/>
        <end position="128"/>
    </location>
</feature>
<keyword evidence="1" id="KW-0472">Membrane</keyword>
<feature type="transmembrane region" description="Helical" evidence="1">
    <location>
        <begin position="27"/>
        <end position="48"/>
    </location>
</feature>
<name>A0ABW4E9I6_9LACO</name>
<feature type="transmembrane region" description="Helical" evidence="1">
    <location>
        <begin position="68"/>
        <end position="87"/>
    </location>
</feature>
<feature type="transmembrane region" description="Helical" evidence="1">
    <location>
        <begin position="140"/>
        <end position="161"/>
    </location>
</feature>
<evidence type="ECO:0000313" key="3">
    <source>
        <dbReference type="Proteomes" id="UP001597252"/>
    </source>
</evidence>
<sequence length="166" mass="18402">MINSRKPHASRVARWLQNCLRLDFYRAFYGVVLIMVLTPLAFVAYLFLNANMLGLDVFSMMAKHPATAVLAIVAGLDITVGYTLWMARNEVFGSRQGLRIVMTMIMLQQLAVSNFVVAGGAAMALVFSRELPAHPVQHRLALGAALAFLTVMYGFCLYAFARLMLP</sequence>
<keyword evidence="3" id="KW-1185">Reference proteome</keyword>
<keyword evidence="1" id="KW-1133">Transmembrane helix</keyword>
<evidence type="ECO:0000256" key="1">
    <source>
        <dbReference type="SAM" id="Phobius"/>
    </source>
</evidence>
<comment type="caution">
    <text evidence="2">The sequence shown here is derived from an EMBL/GenBank/DDBJ whole genome shotgun (WGS) entry which is preliminary data.</text>
</comment>
<protein>
    <submittedName>
        <fullName evidence="2">Uncharacterized protein</fullName>
    </submittedName>
</protein>
<reference evidence="3" key="1">
    <citation type="journal article" date="2019" name="Int. J. Syst. Evol. Microbiol.">
        <title>The Global Catalogue of Microorganisms (GCM) 10K type strain sequencing project: providing services to taxonomists for standard genome sequencing and annotation.</title>
        <authorList>
            <consortium name="The Broad Institute Genomics Platform"/>
            <consortium name="The Broad Institute Genome Sequencing Center for Infectious Disease"/>
            <person name="Wu L."/>
            <person name="Ma J."/>
        </authorList>
    </citation>
    <scope>NUCLEOTIDE SEQUENCE [LARGE SCALE GENOMIC DNA]</scope>
    <source>
        <strain evidence="3">CCM 8903</strain>
    </source>
</reference>
<dbReference type="EMBL" id="JBHTON010000021">
    <property type="protein sequence ID" value="MFD1485130.1"/>
    <property type="molecule type" value="Genomic_DNA"/>
</dbReference>
<accession>A0ABW4E9I6</accession>
<dbReference type="Proteomes" id="UP001597252">
    <property type="component" value="Unassembled WGS sequence"/>
</dbReference>
<dbReference type="RefSeq" id="WP_125753988.1">
    <property type="nucleotide sequence ID" value="NZ_JBHTON010000021.1"/>
</dbReference>
<organism evidence="2 3">
    <name type="scientific">Lacticaseibacillus baoqingensis</name>
    <dbReference type="NCBI Taxonomy" id="2486013"/>
    <lineage>
        <taxon>Bacteria</taxon>
        <taxon>Bacillati</taxon>
        <taxon>Bacillota</taxon>
        <taxon>Bacilli</taxon>
        <taxon>Lactobacillales</taxon>
        <taxon>Lactobacillaceae</taxon>
        <taxon>Lacticaseibacillus</taxon>
    </lineage>
</organism>
<gene>
    <name evidence="2" type="ORF">ACFQ5J_07800</name>
</gene>
<evidence type="ECO:0000313" key="2">
    <source>
        <dbReference type="EMBL" id="MFD1485130.1"/>
    </source>
</evidence>
<proteinExistence type="predicted"/>
<keyword evidence="1" id="KW-0812">Transmembrane</keyword>